<proteinExistence type="predicted"/>
<gene>
    <name evidence="1" type="ORF">JN11_03507</name>
</gene>
<dbReference type="AlphaFoldDB" id="A0A562TX43"/>
<dbReference type="Proteomes" id="UP000317010">
    <property type="component" value="Unassembled WGS sequence"/>
</dbReference>
<sequence>MKKLFLILFFFSCPILLFAQINLDIKNKKINFFKALEVKNKSVLLKDKSHYLNNEQVYQPIIYKRKKQNDLPDLLVYYFYYKKDSTISYILYEWEDKSDTVMAISQTKTLYAKYNELVTQINAKYGKSQTEGNLRDSSDLAEKDYLRRSDQWRNDSTDIQSYVVLSNRHPVSKNVRVLPTHTIRVFVGSPFKQKGSLVMSRDEVAYLDNKVRLFLTDICAGNFDSLRKYITHTVASRVKDEQLDKLKDEIKNEMWDLDQSQKQVTFTGKAYTNLRYIRHGDTAKPPTEVLNILFDEEDKIVTVLPLKGSPGD</sequence>
<keyword evidence="2" id="KW-1185">Reference proteome</keyword>
<organism evidence="1 2">
    <name type="scientific">Mucilaginibacter frigoritolerans</name>
    <dbReference type="NCBI Taxonomy" id="652788"/>
    <lineage>
        <taxon>Bacteria</taxon>
        <taxon>Pseudomonadati</taxon>
        <taxon>Bacteroidota</taxon>
        <taxon>Sphingobacteriia</taxon>
        <taxon>Sphingobacteriales</taxon>
        <taxon>Sphingobacteriaceae</taxon>
        <taxon>Mucilaginibacter</taxon>
    </lineage>
</organism>
<reference evidence="1 2" key="1">
    <citation type="submission" date="2019-07" db="EMBL/GenBank/DDBJ databases">
        <title>Genomic Encyclopedia of Archaeal and Bacterial Type Strains, Phase II (KMG-II): from individual species to whole genera.</title>
        <authorList>
            <person name="Goeker M."/>
        </authorList>
    </citation>
    <scope>NUCLEOTIDE SEQUENCE [LARGE SCALE GENOMIC DNA]</scope>
    <source>
        <strain evidence="1 2">ATCC BAA-1854</strain>
    </source>
</reference>
<name>A0A562TX43_9SPHI</name>
<dbReference type="EMBL" id="VLLI01000010">
    <property type="protein sequence ID" value="TWI97684.1"/>
    <property type="molecule type" value="Genomic_DNA"/>
</dbReference>
<comment type="caution">
    <text evidence="1">The sequence shown here is derived from an EMBL/GenBank/DDBJ whole genome shotgun (WGS) entry which is preliminary data.</text>
</comment>
<protein>
    <submittedName>
        <fullName evidence="1">Uncharacterized protein</fullName>
    </submittedName>
</protein>
<evidence type="ECO:0000313" key="2">
    <source>
        <dbReference type="Proteomes" id="UP000317010"/>
    </source>
</evidence>
<accession>A0A562TX43</accession>
<evidence type="ECO:0000313" key="1">
    <source>
        <dbReference type="EMBL" id="TWI97684.1"/>
    </source>
</evidence>